<dbReference type="EnsemblMetazoa" id="XM_031920904">
    <property type="protein sequence ID" value="XP_031776764"/>
    <property type="gene ID" value="LOC116415755"/>
</dbReference>
<evidence type="ECO:0000313" key="2">
    <source>
        <dbReference type="Proteomes" id="UP000002358"/>
    </source>
</evidence>
<protein>
    <submittedName>
        <fullName evidence="1">Uncharacterized protein</fullName>
    </submittedName>
</protein>
<dbReference type="AlphaFoldDB" id="A0A7M7PTS4"/>
<accession>A0A7M7PTS4</accession>
<proteinExistence type="predicted"/>
<sequence length="196" mass="23136">MERTRDYDLLFKNTILQCKEENAYICDIQGFQRIAEDTFIFKEISFLNLRKTALPTAYLFKPPMAWEELTEEEKCMSQWLEKSHHGIAWNSGDIPYHRLYRILQICTQGVEKIFIKGEQKARWMKNILPNISISNVEDFGCPPLEEIISENQYFCFNHALCIRRKPMCASHNVISIRAWLLNYLESSFGQDKIDNI</sequence>
<name>A0A7M7PTS4_NASVI</name>
<dbReference type="RefSeq" id="XP_031776764.1">
    <property type="nucleotide sequence ID" value="XM_031920904.1"/>
</dbReference>
<evidence type="ECO:0000313" key="1">
    <source>
        <dbReference type="EnsemblMetazoa" id="XP_031776764"/>
    </source>
</evidence>
<dbReference type="InParanoid" id="A0A7M7PTS4"/>
<dbReference type="Proteomes" id="UP000002358">
    <property type="component" value="Unassembled WGS sequence"/>
</dbReference>
<dbReference type="OrthoDB" id="7452077at2759"/>
<dbReference type="GeneID" id="116415755"/>
<dbReference type="KEGG" id="nvi:116415755"/>
<keyword evidence="2" id="KW-1185">Reference proteome</keyword>
<organism evidence="1 2">
    <name type="scientific">Nasonia vitripennis</name>
    <name type="common">Parasitic wasp</name>
    <dbReference type="NCBI Taxonomy" id="7425"/>
    <lineage>
        <taxon>Eukaryota</taxon>
        <taxon>Metazoa</taxon>
        <taxon>Ecdysozoa</taxon>
        <taxon>Arthropoda</taxon>
        <taxon>Hexapoda</taxon>
        <taxon>Insecta</taxon>
        <taxon>Pterygota</taxon>
        <taxon>Neoptera</taxon>
        <taxon>Endopterygota</taxon>
        <taxon>Hymenoptera</taxon>
        <taxon>Apocrita</taxon>
        <taxon>Proctotrupomorpha</taxon>
        <taxon>Chalcidoidea</taxon>
        <taxon>Pteromalidae</taxon>
        <taxon>Pteromalinae</taxon>
        <taxon>Nasonia</taxon>
    </lineage>
</organism>
<reference evidence="1" key="1">
    <citation type="submission" date="2021-01" db="UniProtKB">
        <authorList>
            <consortium name="EnsemblMetazoa"/>
        </authorList>
    </citation>
    <scope>IDENTIFICATION</scope>
</reference>